<sequence length="119" mass="12670">MKRCTAIAALVAVGLGLVASTQAPPAAAVPGPEIEYVYNVKVRRNYEFPNNDAIGYGFGICDKVAHGQPYAKVMGDVKDETSPNDEFAANYLVSNAVGILCPAQIWQLRNTAAGYRPPA</sequence>
<reference evidence="3 4" key="1">
    <citation type="journal article" date="2019" name="Environ. Microbiol.">
        <title>Species interactions and distinct microbial communities in high Arctic permafrost affected cryosols are associated with the CH4 and CO2 gas fluxes.</title>
        <authorList>
            <person name="Altshuler I."/>
            <person name="Hamel J."/>
            <person name="Turney S."/>
            <person name="Magnuson E."/>
            <person name="Levesque R."/>
            <person name="Greer C."/>
            <person name="Whyte L.G."/>
        </authorList>
    </citation>
    <scope>NUCLEOTIDE SEQUENCE [LARGE SCALE GENOMIC DNA]</scope>
    <source>
        <strain evidence="3 4">S5.20</strain>
    </source>
</reference>
<dbReference type="InterPro" id="IPR007969">
    <property type="entry name" value="DUF732"/>
</dbReference>
<keyword evidence="4" id="KW-1185">Reference proteome</keyword>
<feature type="chain" id="PRO_5038620893" evidence="1">
    <location>
        <begin position="24"/>
        <end position="119"/>
    </location>
</feature>
<evidence type="ECO:0000256" key="1">
    <source>
        <dbReference type="SAM" id="SignalP"/>
    </source>
</evidence>
<evidence type="ECO:0000259" key="2">
    <source>
        <dbReference type="Pfam" id="PF05305"/>
    </source>
</evidence>
<dbReference type="AlphaFoldDB" id="A0A502E432"/>
<comment type="caution">
    <text evidence="3">The sequence shown here is derived from an EMBL/GenBank/DDBJ whole genome shotgun (WGS) entry which is preliminary data.</text>
</comment>
<feature type="domain" description="DUF732" evidence="2">
    <location>
        <begin position="43"/>
        <end position="102"/>
    </location>
</feature>
<protein>
    <submittedName>
        <fullName evidence="3">DUF732 domain-containing protein</fullName>
    </submittedName>
</protein>
<proteinExistence type="predicted"/>
<keyword evidence="1" id="KW-0732">Signal</keyword>
<gene>
    <name evidence="3" type="ORF">EAH80_19730</name>
</gene>
<organism evidence="3 4">
    <name type="scientific">Mycolicibacterium hodleri</name>
    <dbReference type="NCBI Taxonomy" id="49897"/>
    <lineage>
        <taxon>Bacteria</taxon>
        <taxon>Bacillati</taxon>
        <taxon>Actinomycetota</taxon>
        <taxon>Actinomycetes</taxon>
        <taxon>Mycobacteriales</taxon>
        <taxon>Mycobacteriaceae</taxon>
        <taxon>Mycolicibacterium</taxon>
    </lineage>
</organism>
<dbReference type="OrthoDB" id="4729208at2"/>
<dbReference type="RefSeq" id="WP_140694477.1">
    <property type="nucleotide sequence ID" value="NZ_RCZG01000008.1"/>
</dbReference>
<evidence type="ECO:0000313" key="4">
    <source>
        <dbReference type="Proteomes" id="UP000320095"/>
    </source>
</evidence>
<dbReference type="Proteomes" id="UP000320095">
    <property type="component" value="Unassembled WGS sequence"/>
</dbReference>
<dbReference type="EMBL" id="RCZG01000008">
    <property type="protein sequence ID" value="TPG32498.1"/>
    <property type="molecule type" value="Genomic_DNA"/>
</dbReference>
<evidence type="ECO:0000313" key="3">
    <source>
        <dbReference type="EMBL" id="TPG32498.1"/>
    </source>
</evidence>
<feature type="signal peptide" evidence="1">
    <location>
        <begin position="1"/>
        <end position="23"/>
    </location>
</feature>
<dbReference type="Pfam" id="PF05305">
    <property type="entry name" value="DUF732"/>
    <property type="match status" value="1"/>
</dbReference>
<name>A0A502E432_9MYCO</name>
<accession>A0A502E432</accession>